<accession>A0A0A9AHS5</accession>
<dbReference type="EMBL" id="GBRH01249390">
    <property type="protein sequence ID" value="JAD48505.1"/>
    <property type="molecule type" value="Transcribed_RNA"/>
</dbReference>
<reference evidence="1" key="1">
    <citation type="submission" date="2014-09" db="EMBL/GenBank/DDBJ databases">
        <authorList>
            <person name="Magalhaes I.L.F."/>
            <person name="Oliveira U."/>
            <person name="Santos F.R."/>
            <person name="Vidigal T.H.D.A."/>
            <person name="Brescovit A.D."/>
            <person name="Santos A.J."/>
        </authorList>
    </citation>
    <scope>NUCLEOTIDE SEQUENCE</scope>
    <source>
        <tissue evidence="1">Shoot tissue taken approximately 20 cm above the soil surface</tissue>
    </source>
</reference>
<proteinExistence type="predicted"/>
<name>A0A0A9AHS5_ARUDO</name>
<reference evidence="1" key="2">
    <citation type="journal article" date="2015" name="Data Brief">
        <title>Shoot transcriptome of the giant reed, Arundo donax.</title>
        <authorList>
            <person name="Barrero R.A."/>
            <person name="Guerrero F.D."/>
            <person name="Moolhuijzen P."/>
            <person name="Goolsby J.A."/>
            <person name="Tidwell J."/>
            <person name="Bellgard S.E."/>
            <person name="Bellgard M.I."/>
        </authorList>
    </citation>
    <scope>NUCLEOTIDE SEQUENCE</scope>
    <source>
        <tissue evidence="1">Shoot tissue taken approximately 20 cm above the soil surface</tissue>
    </source>
</reference>
<dbReference type="AlphaFoldDB" id="A0A0A9AHS5"/>
<sequence length="31" mass="3759">MHKEKPRLRCCFVNSNFFCTCVFNDQVLIHE</sequence>
<evidence type="ECO:0000313" key="1">
    <source>
        <dbReference type="EMBL" id="JAD48505.1"/>
    </source>
</evidence>
<organism evidence="1">
    <name type="scientific">Arundo donax</name>
    <name type="common">Giant reed</name>
    <name type="synonym">Donax arundinaceus</name>
    <dbReference type="NCBI Taxonomy" id="35708"/>
    <lineage>
        <taxon>Eukaryota</taxon>
        <taxon>Viridiplantae</taxon>
        <taxon>Streptophyta</taxon>
        <taxon>Embryophyta</taxon>
        <taxon>Tracheophyta</taxon>
        <taxon>Spermatophyta</taxon>
        <taxon>Magnoliopsida</taxon>
        <taxon>Liliopsida</taxon>
        <taxon>Poales</taxon>
        <taxon>Poaceae</taxon>
        <taxon>PACMAD clade</taxon>
        <taxon>Arundinoideae</taxon>
        <taxon>Arundineae</taxon>
        <taxon>Arundo</taxon>
    </lineage>
</organism>
<protein>
    <submittedName>
        <fullName evidence="1">Uncharacterized protein</fullName>
    </submittedName>
</protein>